<feature type="region of interest" description="Disordered" evidence="1">
    <location>
        <begin position="1"/>
        <end position="24"/>
    </location>
</feature>
<feature type="non-terminal residue" evidence="2">
    <location>
        <position position="109"/>
    </location>
</feature>
<sequence>MVVQEEKKDTEGLGNEDSEALITEEPRVNQEKDNVNNTNGVNAVSLTVNAASNEVIAVGRKSSIELRNDLNMPTVEDISIFEVSNKDVFGAEADLNNLETTFQVITIPI</sequence>
<protein>
    <submittedName>
        <fullName evidence="2">Uncharacterized protein</fullName>
    </submittedName>
</protein>
<name>A0A699TGG1_TANCI</name>
<evidence type="ECO:0000313" key="2">
    <source>
        <dbReference type="EMBL" id="GFD09645.1"/>
    </source>
</evidence>
<proteinExistence type="predicted"/>
<evidence type="ECO:0000256" key="1">
    <source>
        <dbReference type="SAM" id="MobiDB-lite"/>
    </source>
</evidence>
<feature type="compositionally biased region" description="Basic and acidic residues" evidence="1">
    <location>
        <begin position="1"/>
        <end position="11"/>
    </location>
</feature>
<accession>A0A699TGG1</accession>
<gene>
    <name evidence="2" type="ORF">Tci_881614</name>
</gene>
<reference evidence="2" key="1">
    <citation type="journal article" date="2019" name="Sci. Rep.">
        <title>Draft genome of Tanacetum cinerariifolium, the natural source of mosquito coil.</title>
        <authorList>
            <person name="Yamashiro T."/>
            <person name="Shiraishi A."/>
            <person name="Satake H."/>
            <person name="Nakayama K."/>
        </authorList>
    </citation>
    <scope>NUCLEOTIDE SEQUENCE</scope>
</reference>
<dbReference type="EMBL" id="BKCJ011246940">
    <property type="protein sequence ID" value="GFD09645.1"/>
    <property type="molecule type" value="Genomic_DNA"/>
</dbReference>
<dbReference type="AlphaFoldDB" id="A0A699TGG1"/>
<comment type="caution">
    <text evidence="2">The sequence shown here is derived from an EMBL/GenBank/DDBJ whole genome shotgun (WGS) entry which is preliminary data.</text>
</comment>
<organism evidence="2">
    <name type="scientific">Tanacetum cinerariifolium</name>
    <name type="common">Dalmatian daisy</name>
    <name type="synonym">Chrysanthemum cinerariifolium</name>
    <dbReference type="NCBI Taxonomy" id="118510"/>
    <lineage>
        <taxon>Eukaryota</taxon>
        <taxon>Viridiplantae</taxon>
        <taxon>Streptophyta</taxon>
        <taxon>Embryophyta</taxon>
        <taxon>Tracheophyta</taxon>
        <taxon>Spermatophyta</taxon>
        <taxon>Magnoliopsida</taxon>
        <taxon>eudicotyledons</taxon>
        <taxon>Gunneridae</taxon>
        <taxon>Pentapetalae</taxon>
        <taxon>asterids</taxon>
        <taxon>campanulids</taxon>
        <taxon>Asterales</taxon>
        <taxon>Asteraceae</taxon>
        <taxon>Asteroideae</taxon>
        <taxon>Anthemideae</taxon>
        <taxon>Anthemidinae</taxon>
        <taxon>Tanacetum</taxon>
    </lineage>
</organism>